<organism evidence="1 2">
    <name type="scientific">Bradyrhizobium rifense</name>
    <dbReference type="NCBI Taxonomy" id="515499"/>
    <lineage>
        <taxon>Bacteria</taxon>
        <taxon>Pseudomonadati</taxon>
        <taxon>Pseudomonadota</taxon>
        <taxon>Alphaproteobacteria</taxon>
        <taxon>Hyphomicrobiales</taxon>
        <taxon>Nitrobacteraceae</taxon>
        <taxon>Bradyrhizobium</taxon>
    </lineage>
</organism>
<dbReference type="InterPro" id="IPR029063">
    <property type="entry name" value="SAM-dependent_MTases_sf"/>
</dbReference>
<proteinExistence type="predicted"/>
<dbReference type="Proteomes" id="UP000324758">
    <property type="component" value="Unassembled WGS sequence"/>
</dbReference>
<dbReference type="Gene3D" id="3.40.50.150">
    <property type="entry name" value="Vaccinia Virus protein VP39"/>
    <property type="match status" value="1"/>
</dbReference>
<dbReference type="AlphaFoldDB" id="A0A5D3KKI2"/>
<comment type="caution">
    <text evidence="1">The sequence shown here is derived from an EMBL/GenBank/DDBJ whole genome shotgun (WGS) entry which is preliminary data.</text>
</comment>
<gene>
    <name evidence="1" type="ORF">FXB40_27975</name>
</gene>
<keyword evidence="1" id="KW-0489">Methyltransferase</keyword>
<keyword evidence="2" id="KW-1185">Reference proteome</keyword>
<name>A0A5D3KKI2_9BRAD</name>
<dbReference type="Pfam" id="PF13489">
    <property type="entry name" value="Methyltransf_23"/>
    <property type="match status" value="1"/>
</dbReference>
<dbReference type="GO" id="GO:0008168">
    <property type="term" value="F:methyltransferase activity"/>
    <property type="evidence" value="ECO:0007669"/>
    <property type="project" value="UniProtKB-KW"/>
</dbReference>
<dbReference type="SUPFAM" id="SSF53335">
    <property type="entry name" value="S-adenosyl-L-methionine-dependent methyltransferases"/>
    <property type="match status" value="1"/>
</dbReference>
<protein>
    <submittedName>
        <fullName evidence="1">Class I SAM-dependent methyltransferase</fullName>
    </submittedName>
</protein>
<dbReference type="OrthoDB" id="9773188at2"/>
<dbReference type="PANTHER" id="PTHR43861">
    <property type="entry name" value="TRANS-ACONITATE 2-METHYLTRANSFERASE-RELATED"/>
    <property type="match status" value="1"/>
</dbReference>
<evidence type="ECO:0000313" key="1">
    <source>
        <dbReference type="EMBL" id="TYL91758.1"/>
    </source>
</evidence>
<accession>A0A5D3KKI2</accession>
<evidence type="ECO:0000313" key="2">
    <source>
        <dbReference type="Proteomes" id="UP000324758"/>
    </source>
</evidence>
<dbReference type="GO" id="GO:0032259">
    <property type="term" value="P:methylation"/>
    <property type="evidence" value="ECO:0007669"/>
    <property type="project" value="UniProtKB-KW"/>
</dbReference>
<keyword evidence="1" id="KW-0808">Transferase</keyword>
<reference evidence="1 2" key="1">
    <citation type="submission" date="2019-08" db="EMBL/GenBank/DDBJ databases">
        <title>Bradyrhizobium hipponensis sp. nov., a rhizobium isolated from a Lupinus angustifolius root nodule in Tunisia.</title>
        <authorList>
            <person name="Off K."/>
            <person name="Rejili M."/>
            <person name="Mars M."/>
            <person name="Brachmann A."/>
            <person name="Marin M."/>
        </authorList>
    </citation>
    <scope>NUCLEOTIDE SEQUENCE [LARGE SCALE GENOMIC DNA]</scope>
    <source>
        <strain evidence="1 2">CTAW71</strain>
    </source>
</reference>
<sequence>MHREGQGVSMNGEPRSSRTVADFSSQWTTFPDNSGYFVSIDLFEDSLAGLLSLNDFSDKRVLDLGSGTGRIVRWILKSGAQHVYAVEPAETIEILKENTRERSERITYKNCTGDKIDIDSDVDLAISLGVVSYIENPLPTFRAIRNALRPGGRFYVLVMSREGNAFYYYFVLPLRWMTTKLPDSWLVGVSKFLAGCASIYGALCRVAPLPMHVYFRSVFMKVAWHERVMLVFDQLNPTYAHYYRGPELRQLFEAAGFTDIKMVHRHGYSWAAIGTRPS</sequence>
<dbReference type="CDD" id="cd02440">
    <property type="entry name" value="AdoMet_MTases"/>
    <property type="match status" value="1"/>
</dbReference>
<dbReference type="EMBL" id="VSSS01000042">
    <property type="protein sequence ID" value="TYL91758.1"/>
    <property type="molecule type" value="Genomic_DNA"/>
</dbReference>